<feature type="transmembrane region" description="Helical" evidence="9">
    <location>
        <begin position="269"/>
        <end position="288"/>
    </location>
</feature>
<feature type="transmembrane region" description="Helical" evidence="9">
    <location>
        <begin position="201"/>
        <end position="227"/>
    </location>
</feature>
<keyword evidence="3" id="KW-0602">Photosynthesis</keyword>
<evidence type="ECO:0000256" key="4">
    <source>
        <dbReference type="ARBA" id="ARBA00022692"/>
    </source>
</evidence>
<feature type="transmembrane region" description="Helical" evidence="9">
    <location>
        <begin position="89"/>
        <end position="112"/>
    </location>
</feature>
<evidence type="ECO:0000256" key="1">
    <source>
        <dbReference type="ARBA" id="ARBA00004636"/>
    </source>
</evidence>
<sequence length="341" mass="37087">MQSYGSPDPSYDWWSGNSRVAKESGSFIVAHAAHAGLIMFWAGSFVIYELSRYRPDIPLGEQSLILLPNLARLGIGLEDGGILSNPQPIIAVAAFHLISAAVLAAGGMWHLFRSSSDLSSAAGAAKRFHFDWSDPKQLGLILGHHLIFLGLAATSFVEYAKHVGIYDSALQAVRTVQPDVNLATIWSYQTSFLSISSLEDIIGGHVFIAILLMAGGVWHILVPAFPLARKVLVFSAESILSYSIGAVALMGFVTSLWCAFNTTVYPVEFYGPALMMKFSLAPFFSDSIELSGSAHTARAWLANAHFFLAFMFLQGHLWHALRALGFDFRSVSKALQTLESA</sequence>
<comment type="subcellular location">
    <subcellularLocation>
        <location evidence="1">Cellular thylakoid membrane</location>
        <topology evidence="1">Multi-pass membrane protein</topology>
    </subcellularLocation>
</comment>
<dbReference type="AlphaFoldDB" id="A0A524RML0"/>
<keyword evidence="5 9" id="KW-1133">Transmembrane helix</keyword>
<evidence type="ECO:0000256" key="2">
    <source>
        <dbReference type="ARBA" id="ARBA00022494"/>
    </source>
</evidence>
<keyword evidence="4 9" id="KW-0812">Transmembrane</keyword>
<protein>
    <submittedName>
        <fullName evidence="10">Chlorophyll a/b binding light-harvesting protein</fullName>
    </submittedName>
</protein>
<evidence type="ECO:0000256" key="8">
    <source>
        <dbReference type="ARBA" id="ARBA00023136"/>
    </source>
</evidence>
<dbReference type="Pfam" id="PF00421">
    <property type="entry name" value="PSII"/>
    <property type="match status" value="1"/>
</dbReference>
<accession>A0A524RML0</accession>
<name>A0A524RML0_9CHRO</name>
<dbReference type="GO" id="GO:0009521">
    <property type="term" value="C:photosystem"/>
    <property type="evidence" value="ECO:0007669"/>
    <property type="project" value="InterPro"/>
</dbReference>
<evidence type="ECO:0000313" key="11">
    <source>
        <dbReference type="Proteomes" id="UP000317990"/>
    </source>
</evidence>
<dbReference type="GO" id="GO:0031676">
    <property type="term" value="C:plasma membrane-derived thylakoid membrane"/>
    <property type="evidence" value="ECO:0007669"/>
    <property type="project" value="UniProtKB-SubCell"/>
</dbReference>
<feature type="transmembrane region" description="Helical" evidence="9">
    <location>
        <begin position="239"/>
        <end position="257"/>
    </location>
</feature>
<dbReference type="Proteomes" id="UP000317990">
    <property type="component" value="Unassembled WGS sequence"/>
</dbReference>
<dbReference type="SUPFAM" id="SSF161077">
    <property type="entry name" value="Photosystem II antenna protein-like"/>
    <property type="match status" value="1"/>
</dbReference>
<feature type="transmembrane region" description="Helical" evidence="9">
    <location>
        <begin position="138"/>
        <end position="157"/>
    </location>
</feature>
<dbReference type="EMBL" id="SRMO01000071">
    <property type="protein sequence ID" value="TGG91852.1"/>
    <property type="molecule type" value="Genomic_DNA"/>
</dbReference>
<dbReference type="GO" id="GO:0009767">
    <property type="term" value="P:photosynthetic electron transport chain"/>
    <property type="evidence" value="ECO:0007669"/>
    <property type="project" value="InterPro"/>
</dbReference>
<gene>
    <name evidence="10" type="ORF">ERJ67_07600</name>
</gene>
<feature type="transmembrane region" description="Helical" evidence="9">
    <location>
        <begin position="27"/>
        <end position="48"/>
    </location>
</feature>
<comment type="caution">
    <text evidence="10">The sequence shown here is derived from an EMBL/GenBank/DDBJ whole genome shotgun (WGS) entry which is preliminary data.</text>
</comment>
<proteinExistence type="predicted"/>
<dbReference type="InterPro" id="IPR036001">
    <property type="entry name" value="PS_II_antenna-like_sf"/>
</dbReference>
<organism evidence="10 11">
    <name type="scientific">Aphanocapsa feldmannii 277cV</name>
    <dbReference type="NCBI Taxonomy" id="2507553"/>
    <lineage>
        <taxon>Bacteria</taxon>
        <taxon>Bacillati</taxon>
        <taxon>Cyanobacteriota</taxon>
        <taxon>Cyanophyceae</taxon>
        <taxon>Oscillatoriophycideae</taxon>
        <taxon>Chroococcales</taxon>
        <taxon>Microcystaceae</taxon>
        <taxon>Aphanocapsa</taxon>
    </lineage>
</organism>
<feature type="transmembrane region" description="Helical" evidence="9">
    <location>
        <begin position="300"/>
        <end position="321"/>
    </location>
</feature>
<keyword evidence="2" id="KW-0148">Chlorophyll</keyword>
<evidence type="ECO:0000256" key="3">
    <source>
        <dbReference type="ARBA" id="ARBA00022531"/>
    </source>
</evidence>
<evidence type="ECO:0000256" key="5">
    <source>
        <dbReference type="ARBA" id="ARBA00022989"/>
    </source>
</evidence>
<dbReference type="NCBIfam" id="TIGR03041">
    <property type="entry name" value="PS_antenn_a_b"/>
    <property type="match status" value="1"/>
</dbReference>
<keyword evidence="8 9" id="KW-0472">Membrane</keyword>
<reference evidence="10 11" key="1">
    <citation type="journal article" date="2019" name="mSystems">
        <title>Life at home and on the roam: Genomic adaptions reflect the dual lifestyle of an intracellular, facultative symbiont.</title>
        <authorList>
            <person name="Burgsdorf I."/>
        </authorList>
    </citation>
    <scope>NUCLEOTIDE SEQUENCE [LARGE SCALE GENOMIC DNA]</scope>
    <source>
        <strain evidence="10">277cV</strain>
    </source>
</reference>
<evidence type="ECO:0000313" key="10">
    <source>
        <dbReference type="EMBL" id="TGG91852.1"/>
    </source>
</evidence>
<evidence type="ECO:0000256" key="6">
    <source>
        <dbReference type="ARBA" id="ARBA00022991"/>
    </source>
</evidence>
<keyword evidence="7" id="KW-0793">Thylakoid</keyword>
<evidence type="ECO:0000256" key="7">
    <source>
        <dbReference type="ARBA" id="ARBA00023078"/>
    </source>
</evidence>
<dbReference type="InterPro" id="IPR000932">
    <property type="entry name" value="PS_antenna-like"/>
</dbReference>
<keyword evidence="6" id="KW-0157">Chromophore</keyword>
<dbReference type="GO" id="GO:0016168">
    <property type="term" value="F:chlorophyll binding"/>
    <property type="evidence" value="ECO:0007669"/>
    <property type="project" value="UniProtKB-KW"/>
</dbReference>
<evidence type="ECO:0000256" key="9">
    <source>
        <dbReference type="SAM" id="Phobius"/>
    </source>
</evidence>